<keyword evidence="2" id="KW-1185">Reference proteome</keyword>
<dbReference type="Proteomes" id="UP001056120">
    <property type="component" value="Linkage Group LG17"/>
</dbReference>
<evidence type="ECO:0000313" key="1">
    <source>
        <dbReference type="EMBL" id="KAI3761735.1"/>
    </source>
</evidence>
<organism evidence="1 2">
    <name type="scientific">Smallanthus sonchifolius</name>
    <dbReference type="NCBI Taxonomy" id="185202"/>
    <lineage>
        <taxon>Eukaryota</taxon>
        <taxon>Viridiplantae</taxon>
        <taxon>Streptophyta</taxon>
        <taxon>Embryophyta</taxon>
        <taxon>Tracheophyta</taxon>
        <taxon>Spermatophyta</taxon>
        <taxon>Magnoliopsida</taxon>
        <taxon>eudicotyledons</taxon>
        <taxon>Gunneridae</taxon>
        <taxon>Pentapetalae</taxon>
        <taxon>asterids</taxon>
        <taxon>campanulids</taxon>
        <taxon>Asterales</taxon>
        <taxon>Asteraceae</taxon>
        <taxon>Asteroideae</taxon>
        <taxon>Heliantheae alliance</taxon>
        <taxon>Millerieae</taxon>
        <taxon>Smallanthus</taxon>
    </lineage>
</organism>
<protein>
    <submittedName>
        <fullName evidence="1">Uncharacterized protein</fullName>
    </submittedName>
</protein>
<proteinExistence type="predicted"/>
<gene>
    <name evidence="1" type="ORF">L1987_52156</name>
</gene>
<reference evidence="1 2" key="2">
    <citation type="journal article" date="2022" name="Mol. Ecol. Resour.">
        <title>The genomes of chicory, endive, great burdock and yacon provide insights into Asteraceae paleo-polyploidization history and plant inulin production.</title>
        <authorList>
            <person name="Fan W."/>
            <person name="Wang S."/>
            <person name="Wang H."/>
            <person name="Wang A."/>
            <person name="Jiang F."/>
            <person name="Liu H."/>
            <person name="Zhao H."/>
            <person name="Xu D."/>
            <person name="Zhang Y."/>
        </authorList>
    </citation>
    <scope>NUCLEOTIDE SEQUENCE [LARGE SCALE GENOMIC DNA]</scope>
    <source>
        <strain evidence="2">cv. Yunnan</strain>
        <tissue evidence="1">Leaves</tissue>
    </source>
</reference>
<evidence type="ECO:0000313" key="2">
    <source>
        <dbReference type="Proteomes" id="UP001056120"/>
    </source>
</evidence>
<sequence>MVIPALLFNLSLFEKLVPAMSDTDKRFKALLEIPVGERFFHFEYVLSEASFATKYFEATMSSRAIVKQEAPTPVTAKPRIPTLRSNTLEKKRISAQNL</sequence>
<accession>A0ACB9ESX9</accession>
<reference evidence="2" key="1">
    <citation type="journal article" date="2022" name="Mol. Ecol. Resour.">
        <title>The genomes of chicory, endive, great burdock and yacon provide insights into Asteraceae palaeo-polyploidization history and plant inulin production.</title>
        <authorList>
            <person name="Fan W."/>
            <person name="Wang S."/>
            <person name="Wang H."/>
            <person name="Wang A."/>
            <person name="Jiang F."/>
            <person name="Liu H."/>
            <person name="Zhao H."/>
            <person name="Xu D."/>
            <person name="Zhang Y."/>
        </authorList>
    </citation>
    <scope>NUCLEOTIDE SEQUENCE [LARGE SCALE GENOMIC DNA]</scope>
    <source>
        <strain evidence="2">cv. Yunnan</strain>
    </source>
</reference>
<comment type="caution">
    <text evidence="1">The sequence shown here is derived from an EMBL/GenBank/DDBJ whole genome shotgun (WGS) entry which is preliminary data.</text>
</comment>
<name>A0ACB9ESX9_9ASTR</name>
<dbReference type="EMBL" id="CM042034">
    <property type="protein sequence ID" value="KAI3761735.1"/>
    <property type="molecule type" value="Genomic_DNA"/>
</dbReference>